<sequence>MAFNNSFLMHHAAFLNTEAVKRTDKEHDSFIDEFFTAMRTYQMEFDVENANLSLERVYEGPYVGYYYFDGIFWLANRKLPACFSREYLNAVDSFVILRDPNLNEFEVHVTKKSNKLYFNKGWSELKNVYDLSFGAWVTFGYVDPKFFTIRITTRWGVEVKYPTHSPPLKHLLDRTGLDNPPSPCVLRPSLNVYVPCRTFVRTFMKQVTKHDIQSGILTLPWNDFGEHVFTSGCSGLVLVDCLGERYQCKVAIGLDVEGQYICKVSGGWVDLCIIHGVDEGTRVGFCVAQPARDHVMYVTAYPQMGIQTILSYPLSDGGQVPLYVSQHYFLA</sequence>
<comment type="subcellular location">
    <subcellularLocation>
        <location evidence="1">Nucleus</location>
    </subcellularLocation>
</comment>
<dbReference type="PANTHER" id="PTHR31920:SF149">
    <property type="entry name" value="B3 DOMAIN-CONTAINING PROTEIN OS01G0723500-LIKE ISOFORM X1"/>
    <property type="match status" value="1"/>
</dbReference>
<dbReference type="GO" id="GO:0003677">
    <property type="term" value="F:DNA binding"/>
    <property type="evidence" value="ECO:0007669"/>
    <property type="project" value="UniProtKB-KW"/>
</dbReference>
<evidence type="ECO:0000256" key="4">
    <source>
        <dbReference type="ARBA" id="ARBA00023163"/>
    </source>
</evidence>
<dbReference type="InterPro" id="IPR015300">
    <property type="entry name" value="DNA-bd_pseudobarrel_sf"/>
</dbReference>
<dbReference type="EMBL" id="DF974277">
    <property type="protein sequence ID" value="GAU47038.1"/>
    <property type="molecule type" value="Genomic_DNA"/>
</dbReference>
<evidence type="ECO:0000256" key="2">
    <source>
        <dbReference type="ARBA" id="ARBA00023015"/>
    </source>
</evidence>
<evidence type="ECO:0000256" key="1">
    <source>
        <dbReference type="ARBA" id="ARBA00004123"/>
    </source>
</evidence>
<name>A0A2Z6NS69_TRISU</name>
<keyword evidence="3" id="KW-0238">DNA-binding</keyword>
<evidence type="ECO:0000256" key="3">
    <source>
        <dbReference type="ARBA" id="ARBA00023125"/>
    </source>
</evidence>
<proteinExistence type="predicted"/>
<keyword evidence="7" id="KW-1185">Reference proteome</keyword>
<dbReference type="AlphaFoldDB" id="A0A2Z6NS69"/>
<keyword evidence="5" id="KW-0539">Nucleus</keyword>
<protein>
    <recommendedName>
        <fullName evidence="8">TF-B3 domain-containing protein</fullName>
    </recommendedName>
</protein>
<evidence type="ECO:0000313" key="7">
    <source>
        <dbReference type="Proteomes" id="UP000242715"/>
    </source>
</evidence>
<dbReference type="Gene3D" id="2.40.330.10">
    <property type="entry name" value="DNA-binding pseudobarrel domain"/>
    <property type="match status" value="1"/>
</dbReference>
<dbReference type="InterPro" id="IPR050655">
    <property type="entry name" value="Plant_B3_domain"/>
</dbReference>
<accession>A0A2Z6NS69</accession>
<evidence type="ECO:0008006" key="8">
    <source>
        <dbReference type="Google" id="ProtNLM"/>
    </source>
</evidence>
<evidence type="ECO:0000256" key="5">
    <source>
        <dbReference type="ARBA" id="ARBA00023242"/>
    </source>
</evidence>
<dbReference type="SUPFAM" id="SSF101936">
    <property type="entry name" value="DNA-binding pseudobarrel domain"/>
    <property type="match status" value="1"/>
</dbReference>
<dbReference type="Proteomes" id="UP000242715">
    <property type="component" value="Unassembled WGS sequence"/>
</dbReference>
<keyword evidence="4" id="KW-0804">Transcription</keyword>
<reference evidence="7" key="1">
    <citation type="journal article" date="2017" name="Front. Plant Sci.">
        <title>Climate Clever Clovers: New Paradigm to Reduce the Environmental Footprint of Ruminants by Breeding Low Methanogenic Forages Utilizing Haplotype Variation.</title>
        <authorList>
            <person name="Kaur P."/>
            <person name="Appels R."/>
            <person name="Bayer P.E."/>
            <person name="Keeble-Gagnere G."/>
            <person name="Wang J."/>
            <person name="Hirakawa H."/>
            <person name="Shirasawa K."/>
            <person name="Vercoe P."/>
            <person name="Stefanova K."/>
            <person name="Durmic Z."/>
            <person name="Nichols P."/>
            <person name="Revell C."/>
            <person name="Isobe S.N."/>
            <person name="Edwards D."/>
            <person name="Erskine W."/>
        </authorList>
    </citation>
    <scope>NUCLEOTIDE SEQUENCE [LARGE SCALE GENOMIC DNA]</scope>
    <source>
        <strain evidence="7">cv. Daliak</strain>
    </source>
</reference>
<organism evidence="6 7">
    <name type="scientific">Trifolium subterraneum</name>
    <name type="common">Subterranean clover</name>
    <dbReference type="NCBI Taxonomy" id="3900"/>
    <lineage>
        <taxon>Eukaryota</taxon>
        <taxon>Viridiplantae</taxon>
        <taxon>Streptophyta</taxon>
        <taxon>Embryophyta</taxon>
        <taxon>Tracheophyta</taxon>
        <taxon>Spermatophyta</taxon>
        <taxon>Magnoliopsida</taxon>
        <taxon>eudicotyledons</taxon>
        <taxon>Gunneridae</taxon>
        <taxon>Pentapetalae</taxon>
        <taxon>rosids</taxon>
        <taxon>fabids</taxon>
        <taxon>Fabales</taxon>
        <taxon>Fabaceae</taxon>
        <taxon>Papilionoideae</taxon>
        <taxon>50 kb inversion clade</taxon>
        <taxon>NPAAA clade</taxon>
        <taxon>Hologalegina</taxon>
        <taxon>IRL clade</taxon>
        <taxon>Trifolieae</taxon>
        <taxon>Trifolium</taxon>
    </lineage>
</organism>
<dbReference type="GO" id="GO:0005634">
    <property type="term" value="C:nucleus"/>
    <property type="evidence" value="ECO:0007669"/>
    <property type="project" value="UniProtKB-SubCell"/>
</dbReference>
<keyword evidence="2" id="KW-0805">Transcription regulation</keyword>
<gene>
    <name evidence="6" type="ORF">TSUD_239970</name>
</gene>
<dbReference type="PANTHER" id="PTHR31920">
    <property type="entry name" value="B3 DOMAIN-CONTAINING"/>
    <property type="match status" value="1"/>
</dbReference>
<evidence type="ECO:0000313" key="6">
    <source>
        <dbReference type="EMBL" id="GAU47038.1"/>
    </source>
</evidence>